<reference evidence="5 6" key="1">
    <citation type="submission" date="2023-07" db="EMBL/GenBank/DDBJ databases">
        <title>Sorghum-associated microbial communities from plants grown in Nebraska, USA.</title>
        <authorList>
            <person name="Schachtman D."/>
        </authorList>
    </citation>
    <scope>NUCLEOTIDE SEQUENCE [LARGE SCALE GENOMIC DNA]</scope>
    <source>
        <strain evidence="5 6">BE314</strain>
    </source>
</reference>
<dbReference type="Proteomes" id="UP001180453">
    <property type="component" value="Unassembled WGS sequence"/>
</dbReference>
<keyword evidence="1" id="KW-0602">Photosynthesis</keyword>
<accession>A0ABU1YQD3</accession>
<keyword evidence="6" id="KW-1185">Reference proteome</keyword>
<dbReference type="PROSITE" id="PS51257">
    <property type="entry name" value="PROKAR_LIPOPROTEIN"/>
    <property type="match status" value="1"/>
</dbReference>
<protein>
    <submittedName>
        <fullName evidence="5">Photosystem II stability/assembly factor-like uncharacterized protein</fullName>
    </submittedName>
</protein>
<proteinExistence type="predicted"/>
<evidence type="ECO:0000256" key="3">
    <source>
        <dbReference type="SAM" id="SignalP"/>
    </source>
</evidence>
<organism evidence="5 6">
    <name type="scientific">Roseateles saccharophilus</name>
    <name type="common">Pseudomonas saccharophila</name>
    <dbReference type="NCBI Taxonomy" id="304"/>
    <lineage>
        <taxon>Bacteria</taxon>
        <taxon>Pseudomonadati</taxon>
        <taxon>Pseudomonadota</taxon>
        <taxon>Betaproteobacteria</taxon>
        <taxon>Burkholderiales</taxon>
        <taxon>Sphaerotilaceae</taxon>
        <taxon>Roseateles</taxon>
    </lineage>
</organism>
<feature type="chain" id="PRO_5046982856" evidence="3">
    <location>
        <begin position="26"/>
        <end position="793"/>
    </location>
</feature>
<dbReference type="InterPro" id="IPR015943">
    <property type="entry name" value="WD40/YVTN_repeat-like_dom_sf"/>
</dbReference>
<evidence type="ECO:0000259" key="4">
    <source>
        <dbReference type="PROSITE" id="PS50093"/>
    </source>
</evidence>
<evidence type="ECO:0000313" key="6">
    <source>
        <dbReference type="Proteomes" id="UP001180453"/>
    </source>
</evidence>
<dbReference type="PROSITE" id="PS50093">
    <property type="entry name" value="PKD"/>
    <property type="match status" value="1"/>
</dbReference>
<keyword evidence="3" id="KW-0732">Signal</keyword>
<keyword evidence="2" id="KW-0604">Photosystem II</keyword>
<dbReference type="InterPro" id="IPR000601">
    <property type="entry name" value="PKD_dom"/>
</dbReference>
<evidence type="ECO:0000313" key="5">
    <source>
        <dbReference type="EMBL" id="MDR7271072.1"/>
    </source>
</evidence>
<dbReference type="InterPro" id="IPR028203">
    <property type="entry name" value="PSII_CF48-like_dom"/>
</dbReference>
<dbReference type="PANTHER" id="PTHR47199:SF2">
    <property type="entry name" value="PHOTOSYSTEM II STABILITY_ASSEMBLY FACTOR HCF136, CHLOROPLASTIC"/>
    <property type="match status" value="1"/>
</dbReference>
<dbReference type="Gene3D" id="2.60.40.10">
    <property type="entry name" value="Immunoglobulins"/>
    <property type="match status" value="1"/>
</dbReference>
<dbReference type="EMBL" id="JAVDXU010000002">
    <property type="protein sequence ID" value="MDR7271072.1"/>
    <property type="molecule type" value="Genomic_DNA"/>
</dbReference>
<dbReference type="InterPro" id="IPR022409">
    <property type="entry name" value="PKD/Chitinase_dom"/>
</dbReference>
<dbReference type="RefSeq" id="WP_310267592.1">
    <property type="nucleotide sequence ID" value="NZ_JAVDXU010000002.1"/>
</dbReference>
<sequence length="793" mass="83057">MQKLTLRVRALGTGMLAAAVLTACGGGGGDSTPPPAPAPTVIPENLAITVPATSESATAVAFGNSAGALTGLKYQWDFGDGSTSTDAAPSHSFASGGEFEVVLKVTNEAGSSRETRTKVSITNIANVRGLECTGAASTGWCWQNPRPTGNHVNTVYFLNATTGWRGGESGEIFKTTDGGKTWVRQSTGIDAPIYGIKFFDAQTGWATGAFGALLRTTDGGSTWSVSKFGEAPYYLSSTDLAAITAVDAKTVYIGRTGIGNGGTGLFFTSKDGGLTWKTISSTPFQITASGKFWLIQNNSVRVSTDGGQTYTSSLDLKLPPTSSYFEAATMLAQDDQHLVAYTRTSSYDYTTYRYVYAETVYTTVDGGANWSTVNLPSGTAVGIQRLYQVSADAKTLVASGNSGMIRSTDGGMTWTPLAGPPAEPYYYSFSYISIGGSDIIANNYSTMWLSRDAGQTWAKISTPGGVNSFSFSSDSFRRVDASSLLASDGQGAMHLSKDNGQTWTQVYAAVDSGSPYYYGQSAVVGFADAKNGFMTDAANKSYATKDGGITWELKSVGFNGARSIQFVNKQTGWLVGGDGRLYKSTDLGQSWTNVALASGVSLTAANFQTELLGWSQRYSGAQFAYTRDGGKTWTEMSLPNGVVTMRMGDQAWVAIGAAGAVHVSTDSGATWNAAYTGTAATLNSLAFSDAKTVWVVGSEGTLLKSEDAGGKWTLVRLPSSNGTLRSVRFANAKVGWIVGDGGLILATQDGGKTWRQQPSGTSLGLTSVQAIDANTAWITGVNGLLLATGSGGN</sequence>
<evidence type="ECO:0000256" key="2">
    <source>
        <dbReference type="ARBA" id="ARBA00023276"/>
    </source>
</evidence>
<dbReference type="CDD" id="cd15482">
    <property type="entry name" value="Sialidase_non-viral"/>
    <property type="match status" value="3"/>
</dbReference>
<dbReference type="SMART" id="SM00089">
    <property type="entry name" value="PKD"/>
    <property type="match status" value="1"/>
</dbReference>
<feature type="domain" description="PKD" evidence="4">
    <location>
        <begin position="43"/>
        <end position="126"/>
    </location>
</feature>
<dbReference type="Gene3D" id="2.130.10.10">
    <property type="entry name" value="YVTN repeat-like/Quinoprotein amine dehydrogenase"/>
    <property type="match status" value="4"/>
</dbReference>
<name>A0ABU1YQD3_ROSSA</name>
<dbReference type="PANTHER" id="PTHR47199">
    <property type="entry name" value="PHOTOSYSTEM II STABILITY/ASSEMBLY FACTOR HCF136, CHLOROPLASTIC"/>
    <property type="match status" value="1"/>
</dbReference>
<evidence type="ECO:0000256" key="1">
    <source>
        <dbReference type="ARBA" id="ARBA00022531"/>
    </source>
</evidence>
<dbReference type="InterPro" id="IPR035986">
    <property type="entry name" value="PKD_dom_sf"/>
</dbReference>
<dbReference type="Pfam" id="PF14870">
    <property type="entry name" value="PSII_BNR"/>
    <property type="match status" value="3"/>
</dbReference>
<dbReference type="InterPro" id="IPR013783">
    <property type="entry name" value="Ig-like_fold"/>
</dbReference>
<dbReference type="Pfam" id="PF18911">
    <property type="entry name" value="PKD_4"/>
    <property type="match status" value="1"/>
</dbReference>
<dbReference type="SUPFAM" id="SSF110296">
    <property type="entry name" value="Oligoxyloglucan reducing end-specific cellobiohydrolase"/>
    <property type="match status" value="3"/>
</dbReference>
<feature type="signal peptide" evidence="3">
    <location>
        <begin position="1"/>
        <end position="25"/>
    </location>
</feature>
<dbReference type="SUPFAM" id="SSF49299">
    <property type="entry name" value="PKD domain"/>
    <property type="match status" value="1"/>
</dbReference>
<comment type="caution">
    <text evidence="5">The sequence shown here is derived from an EMBL/GenBank/DDBJ whole genome shotgun (WGS) entry which is preliminary data.</text>
</comment>
<gene>
    <name evidence="5" type="ORF">J2X20_003730</name>
</gene>
<dbReference type="CDD" id="cd00146">
    <property type="entry name" value="PKD"/>
    <property type="match status" value="1"/>
</dbReference>